<dbReference type="EMBL" id="AAZO01000431">
    <property type="status" value="NOT_ANNOTATED_CDS"/>
    <property type="molecule type" value="Genomic_DNA"/>
</dbReference>
<evidence type="ECO:0000313" key="7">
    <source>
        <dbReference type="EnsemblMetazoa" id="PHUM036320-PA"/>
    </source>
</evidence>
<dbReference type="GO" id="GO:0006366">
    <property type="term" value="P:transcription by RNA polymerase II"/>
    <property type="evidence" value="ECO:0007669"/>
    <property type="project" value="TreeGrafter"/>
</dbReference>
<dbReference type="eggNOG" id="KOG3223">
    <property type="taxonomic scope" value="Eukaryota"/>
</dbReference>
<feature type="compositionally biased region" description="Polar residues" evidence="4">
    <location>
        <begin position="79"/>
        <end position="93"/>
    </location>
</feature>
<name>E0VAF2_PEDHC</name>
<organism>
    <name type="scientific">Pediculus humanus subsp. corporis</name>
    <name type="common">Body louse</name>
    <dbReference type="NCBI Taxonomy" id="121224"/>
    <lineage>
        <taxon>Eukaryota</taxon>
        <taxon>Metazoa</taxon>
        <taxon>Ecdysozoa</taxon>
        <taxon>Arthropoda</taxon>
        <taxon>Hexapoda</taxon>
        <taxon>Insecta</taxon>
        <taxon>Pterygota</taxon>
        <taxon>Neoptera</taxon>
        <taxon>Paraneoptera</taxon>
        <taxon>Psocodea</taxon>
        <taxon>Troctomorpha</taxon>
        <taxon>Phthiraptera</taxon>
        <taxon>Anoplura</taxon>
        <taxon>Pediculidae</taxon>
        <taxon>Pediculus</taxon>
    </lineage>
</organism>
<reference evidence="6" key="2">
    <citation type="submission" date="2007-04" db="EMBL/GenBank/DDBJ databases">
        <title>The genome of the human body louse.</title>
        <authorList>
            <consortium name="The Human Body Louse Genome Consortium"/>
            <person name="Kirkness E."/>
            <person name="Walenz B."/>
            <person name="Hass B."/>
            <person name="Bruggner R."/>
            <person name="Strausberg R."/>
        </authorList>
    </citation>
    <scope>NUCLEOTIDE SEQUENCE</scope>
    <source>
        <strain evidence="6">USDA</strain>
    </source>
</reference>
<dbReference type="RefSeq" id="XP_002423096.1">
    <property type="nucleotide sequence ID" value="XM_002423051.1"/>
</dbReference>
<dbReference type="Pfam" id="PF06244">
    <property type="entry name" value="Ccdc124"/>
    <property type="match status" value="1"/>
</dbReference>
<dbReference type="Proteomes" id="UP000009046">
    <property type="component" value="Unassembled WGS sequence"/>
</dbReference>
<dbReference type="PANTHER" id="PTHR21680:SF0">
    <property type="entry name" value="COILED-COIL DOMAIN-CONTAINING PROTEIN 124"/>
    <property type="match status" value="1"/>
</dbReference>
<dbReference type="HOGENOM" id="CLU_069723_0_1_1"/>
<feature type="compositionally biased region" description="Basic and acidic residues" evidence="4">
    <location>
        <begin position="21"/>
        <end position="45"/>
    </location>
</feature>
<comment type="similarity">
    <text evidence="2">Belongs to the CCDC124 family.</text>
</comment>
<gene>
    <name evidence="7" type="primary">8232410</name>
    <name evidence="6" type="ORF">Phum_PHUM036320</name>
</gene>
<feature type="domain" description="Coiled-coil" evidence="5">
    <location>
        <begin position="125"/>
        <end position="206"/>
    </location>
</feature>
<dbReference type="PANTHER" id="PTHR21680">
    <property type="entry name" value="COILED-COIL DOMAIN-CONTAINING PROTEIN 124"/>
    <property type="match status" value="1"/>
</dbReference>
<dbReference type="GO" id="GO:0003713">
    <property type="term" value="F:transcription coactivator activity"/>
    <property type="evidence" value="ECO:0007669"/>
    <property type="project" value="TreeGrafter"/>
</dbReference>
<proteinExistence type="inferred from homology"/>
<dbReference type="InterPro" id="IPR054414">
    <property type="entry name" value="Ccdc124/Oxs1_C"/>
</dbReference>
<evidence type="ECO:0000256" key="4">
    <source>
        <dbReference type="SAM" id="MobiDB-lite"/>
    </source>
</evidence>
<dbReference type="KEGG" id="phu:Phum_PHUM036320"/>
<dbReference type="AlphaFoldDB" id="E0VAF2"/>
<sequence>MPKKFSGENSKAVAARARKAAAKEEDQRRKEKEKEDEYWKDDDKHVQKKLQRKEQQEKKRIELLQKKAEVKNLLEKETTSLNPPSKQSASKITRAQILEETEKRNAAATKKKEPVTHIDKPLEENINRLQVDGLEARTVNDAIAILSIKDAELDKHPEKRMKAAYTAYEAANLPRIKSENPTLRLSQLKQILNKDWMRAPENPLNQCNN</sequence>
<feature type="region of interest" description="Disordered" evidence="4">
    <location>
        <begin position="74"/>
        <end position="118"/>
    </location>
</feature>
<evidence type="ECO:0000256" key="1">
    <source>
        <dbReference type="ARBA" id="ARBA00004214"/>
    </source>
</evidence>
<dbReference type="STRING" id="121224.E0VAF2"/>
<dbReference type="OrthoDB" id="76412at2759"/>
<reference evidence="7" key="3">
    <citation type="submission" date="2020-05" db="UniProtKB">
        <authorList>
            <consortium name="EnsemblMetazoa"/>
        </authorList>
    </citation>
    <scope>IDENTIFICATION</scope>
    <source>
        <strain evidence="7">USDA</strain>
    </source>
</reference>
<dbReference type="InterPro" id="IPR010422">
    <property type="entry name" value="Ccdc124/Oxs1"/>
</dbReference>
<protein>
    <recommendedName>
        <fullName evidence="5">Coiled-coil domain-containing protein</fullName>
    </recommendedName>
</protein>
<accession>E0VAF2</accession>
<dbReference type="GO" id="GO:0030496">
    <property type="term" value="C:midbody"/>
    <property type="evidence" value="ECO:0007669"/>
    <property type="project" value="UniProtKB-SubCell"/>
</dbReference>
<dbReference type="CTD" id="8232410"/>
<feature type="region of interest" description="Disordered" evidence="4">
    <location>
        <begin position="1"/>
        <end position="58"/>
    </location>
</feature>
<comment type="subcellular location">
    <subcellularLocation>
        <location evidence="1">Midbody</location>
    </subcellularLocation>
</comment>
<reference evidence="6" key="1">
    <citation type="submission" date="2007-04" db="EMBL/GenBank/DDBJ databases">
        <title>Annotation of Pediculus humanus corporis strain USDA.</title>
        <authorList>
            <person name="Kirkness E."/>
            <person name="Hannick L."/>
            <person name="Hass B."/>
            <person name="Bruggner R."/>
            <person name="Lawson D."/>
            <person name="Bidwell S."/>
            <person name="Joardar V."/>
            <person name="Caler E."/>
            <person name="Walenz B."/>
            <person name="Inman J."/>
            <person name="Schobel S."/>
            <person name="Galinsky K."/>
            <person name="Amedeo P."/>
            <person name="Strausberg R."/>
        </authorList>
    </citation>
    <scope>NUCLEOTIDE SEQUENCE</scope>
    <source>
        <strain evidence="6">USDA</strain>
    </source>
</reference>
<dbReference type="GO" id="GO:0005634">
    <property type="term" value="C:nucleus"/>
    <property type="evidence" value="ECO:0007669"/>
    <property type="project" value="TreeGrafter"/>
</dbReference>
<feature type="compositionally biased region" description="Basic and acidic residues" evidence="4">
    <location>
        <begin position="100"/>
        <end position="118"/>
    </location>
</feature>
<keyword evidence="8" id="KW-1185">Reference proteome</keyword>
<evidence type="ECO:0000256" key="2">
    <source>
        <dbReference type="ARBA" id="ARBA00008296"/>
    </source>
</evidence>
<dbReference type="OMA" id="FEERMMP"/>
<dbReference type="VEuPathDB" id="VectorBase:PHUM036320"/>
<dbReference type="InParanoid" id="E0VAF2"/>
<evidence type="ECO:0000313" key="8">
    <source>
        <dbReference type="Proteomes" id="UP000009046"/>
    </source>
</evidence>
<keyword evidence="3" id="KW-0175">Coiled coil</keyword>
<dbReference type="EnsemblMetazoa" id="PHUM036320-RA">
    <property type="protein sequence ID" value="PHUM036320-PA"/>
    <property type="gene ID" value="PHUM036320"/>
</dbReference>
<dbReference type="GeneID" id="8232410"/>
<dbReference type="FunCoup" id="E0VAF2">
    <property type="interactions" value="759"/>
</dbReference>
<dbReference type="EMBL" id="DS235006">
    <property type="protein sequence ID" value="EEB10358.1"/>
    <property type="molecule type" value="Genomic_DNA"/>
</dbReference>
<evidence type="ECO:0000259" key="5">
    <source>
        <dbReference type="Pfam" id="PF06244"/>
    </source>
</evidence>
<evidence type="ECO:0000256" key="3">
    <source>
        <dbReference type="ARBA" id="ARBA00023054"/>
    </source>
</evidence>
<evidence type="ECO:0000313" key="6">
    <source>
        <dbReference type="EMBL" id="EEB10358.1"/>
    </source>
</evidence>